<dbReference type="OrthoDB" id="8577941at2"/>
<evidence type="ECO:0000313" key="2">
    <source>
        <dbReference type="Proteomes" id="UP000054683"/>
    </source>
</evidence>
<evidence type="ECO:0000313" key="1">
    <source>
        <dbReference type="EMBL" id="SAL17044.1"/>
    </source>
</evidence>
<reference evidence="1 2" key="1">
    <citation type="submission" date="2016-01" db="EMBL/GenBank/DDBJ databases">
        <authorList>
            <person name="Oliw E.H."/>
        </authorList>
    </citation>
    <scope>NUCLEOTIDE SEQUENCE [LARGE SCALE GENOMIC DNA]</scope>
    <source>
        <strain evidence="1">LMG 27134</strain>
    </source>
</reference>
<dbReference type="EMBL" id="FCOK02000004">
    <property type="protein sequence ID" value="SAL17044.1"/>
    <property type="molecule type" value="Genomic_DNA"/>
</dbReference>
<proteinExistence type="predicted"/>
<name>A0A158FB41_9BURK</name>
<sequence>MPSVKLAAGPLTADKKRHIEVAKWLFGELIGDISKTIKALPQRISLDIHFVVSSLLSIEERDGLWNDKWEEFGLRRADIAINDSEVDLMMLDRWLDRTIETAETKARLIVAIQLNVLQSKSPSPGSAEAAVALLLLPQFAATRHALISTANLHRPVRGGFGQANEVLRPALKWAGAVAAEIKGIWETGFDATQWGQVVSESGLLGLRNNATKMDQSIGFAGAAAPWLAVACAAKSLSGNEPRQMVFAGSEHTFDCAVLVHSTVANEPTSSTLAEPSV</sequence>
<dbReference type="RefSeq" id="WP_062082588.1">
    <property type="nucleotide sequence ID" value="NZ_FCOK02000004.1"/>
</dbReference>
<dbReference type="AlphaFoldDB" id="A0A158FB41"/>
<gene>
    <name evidence="1" type="ORF">AWB69_00902</name>
</gene>
<protein>
    <submittedName>
        <fullName evidence="1">Uncharacterized protein</fullName>
    </submittedName>
</protein>
<organism evidence="1 2">
    <name type="scientific">Caballeronia udeis</name>
    <dbReference type="NCBI Taxonomy" id="1232866"/>
    <lineage>
        <taxon>Bacteria</taxon>
        <taxon>Pseudomonadati</taxon>
        <taxon>Pseudomonadota</taxon>
        <taxon>Betaproteobacteria</taxon>
        <taxon>Burkholderiales</taxon>
        <taxon>Burkholderiaceae</taxon>
        <taxon>Caballeronia</taxon>
    </lineage>
</organism>
<dbReference type="Proteomes" id="UP000054683">
    <property type="component" value="Unassembled WGS sequence"/>
</dbReference>
<accession>A0A158FB41</accession>